<dbReference type="SUPFAM" id="SSF53590">
    <property type="entry name" value="Nucleoside hydrolase"/>
    <property type="match status" value="1"/>
</dbReference>
<name>A0A967ATA9_9FLAO</name>
<sequence>MRILYLLLLSATPVLGQSQPENIPKIIFDTDIGGDIDDLGALYALHVYADQGQCTIEAIMSSWSMQHHVTGIDAVNTYFGRPDIPIGAHEGEVFAKEEYTWYLGENYQSDQTHATSMKATELYRQLLSQAEDHSTTIVVTGRMNNLYKLFKSQPDRFSSLDGVELVSKKVDRFFIMGGIYTEGLEKEANFKHGGPGVSKYVIEHCPRPIIFNGGEIGGSQFGYSTGTRINEWPDGHILKAGYGYFFRNPPKWTGLASSDTIAPWSIWDIITVQMAVTGAKDYFDVVSEGYNQLEEDGTNRWQSQPDKQHSYLVAKMDPKIYADTIIEPLLMTEARSQQ</sequence>
<gene>
    <name evidence="2" type="ORF">FK220_004515</name>
</gene>
<dbReference type="RefSeq" id="WP_166204763.1">
    <property type="nucleotide sequence ID" value="NZ_VIKU02000001.1"/>
</dbReference>
<reference evidence="2" key="2">
    <citation type="submission" date="2020-03" db="EMBL/GenBank/DDBJ databases">
        <title>Flavobacteriaceae bacterium strain TP-CH-4, a member of the family Flavobacteriaceae isolated from a deep-sea seamount.</title>
        <authorList>
            <person name="Zhang D.-C."/>
        </authorList>
    </citation>
    <scope>NUCLEOTIDE SEQUENCE</scope>
    <source>
        <strain evidence="2">TP-CH-4</strain>
    </source>
</reference>
<dbReference type="GO" id="GO:0016799">
    <property type="term" value="F:hydrolase activity, hydrolyzing N-glycosyl compounds"/>
    <property type="evidence" value="ECO:0007669"/>
    <property type="project" value="InterPro"/>
</dbReference>
<reference evidence="2" key="1">
    <citation type="submission" date="2019-07" db="EMBL/GenBank/DDBJ databases">
        <authorList>
            <person name="De-Chao Zhang Q."/>
        </authorList>
    </citation>
    <scope>NUCLEOTIDE SEQUENCE</scope>
    <source>
        <strain evidence="2">TP-CH-4</strain>
    </source>
</reference>
<keyword evidence="3" id="KW-1185">Reference proteome</keyword>
<dbReference type="PANTHER" id="PTHR43264">
    <property type="match status" value="1"/>
</dbReference>
<dbReference type="EMBL" id="VIKU02000001">
    <property type="protein sequence ID" value="NHF58588.1"/>
    <property type="molecule type" value="Genomic_DNA"/>
</dbReference>
<evidence type="ECO:0000313" key="3">
    <source>
        <dbReference type="Proteomes" id="UP000707206"/>
    </source>
</evidence>
<dbReference type="Pfam" id="PF01156">
    <property type="entry name" value="IU_nuc_hydro"/>
    <property type="match status" value="1"/>
</dbReference>
<evidence type="ECO:0000313" key="2">
    <source>
        <dbReference type="EMBL" id="NHF58588.1"/>
    </source>
</evidence>
<dbReference type="Gene3D" id="3.90.245.10">
    <property type="entry name" value="Ribonucleoside hydrolase-like"/>
    <property type="match status" value="1"/>
</dbReference>
<evidence type="ECO:0000259" key="1">
    <source>
        <dbReference type="Pfam" id="PF01156"/>
    </source>
</evidence>
<feature type="domain" description="Inosine/uridine-preferring nucleoside hydrolase" evidence="1">
    <location>
        <begin position="26"/>
        <end position="182"/>
    </location>
</feature>
<organism evidence="2 3">
    <name type="scientific">Pelagihabitans pacificus</name>
    <dbReference type="NCBI Taxonomy" id="2696054"/>
    <lineage>
        <taxon>Bacteria</taxon>
        <taxon>Pseudomonadati</taxon>
        <taxon>Bacteroidota</taxon>
        <taxon>Flavobacteriia</taxon>
        <taxon>Flavobacteriales</taxon>
        <taxon>Flavobacteriaceae</taxon>
        <taxon>Pelagihabitans</taxon>
    </lineage>
</organism>
<proteinExistence type="predicted"/>
<accession>A0A967ATA9</accession>
<dbReference type="AlphaFoldDB" id="A0A967ATA9"/>
<dbReference type="PANTHER" id="PTHR43264:SF1">
    <property type="entry name" value="INOSINE_URIDINE-PREFERRING NUCLEOSIDE HYDROLASE DOMAIN-CONTAINING PROTEIN"/>
    <property type="match status" value="1"/>
</dbReference>
<dbReference type="InterPro" id="IPR001910">
    <property type="entry name" value="Inosine/uridine_hydrolase_dom"/>
</dbReference>
<protein>
    <recommendedName>
        <fullName evidence="1">Inosine/uridine-preferring nucleoside hydrolase domain-containing protein</fullName>
    </recommendedName>
</protein>
<comment type="caution">
    <text evidence="2">The sequence shown here is derived from an EMBL/GenBank/DDBJ whole genome shotgun (WGS) entry which is preliminary data.</text>
</comment>
<dbReference type="InterPro" id="IPR036452">
    <property type="entry name" value="Ribo_hydro-like"/>
</dbReference>
<dbReference type="Proteomes" id="UP000707206">
    <property type="component" value="Unassembled WGS sequence"/>
</dbReference>